<evidence type="ECO:0000313" key="8">
    <source>
        <dbReference type="EMBL" id="MCQ8105577.1"/>
    </source>
</evidence>
<comment type="similarity">
    <text evidence="5">Belongs to the YicC/YloC family.</text>
</comment>
<evidence type="ECO:0000256" key="5">
    <source>
        <dbReference type="ARBA" id="ARBA00035648"/>
    </source>
</evidence>
<accession>A0ABT1TJC8</accession>
<organism evidence="8 9">
    <name type="scientific">Methylomonas subterranea</name>
    <dbReference type="NCBI Taxonomy" id="2952225"/>
    <lineage>
        <taxon>Bacteria</taxon>
        <taxon>Pseudomonadati</taxon>
        <taxon>Pseudomonadota</taxon>
        <taxon>Gammaproteobacteria</taxon>
        <taxon>Methylococcales</taxon>
        <taxon>Methylococcaceae</taxon>
        <taxon>Methylomonas</taxon>
    </lineage>
</organism>
<dbReference type="InterPro" id="IPR005229">
    <property type="entry name" value="YicC/YloC-like"/>
</dbReference>
<dbReference type="RefSeq" id="WP_256603589.1">
    <property type="nucleotide sequence ID" value="NZ_JANIBJ010000033.1"/>
</dbReference>
<protein>
    <submittedName>
        <fullName evidence="8">YicC family protein</fullName>
    </submittedName>
</protein>
<keyword evidence="9" id="KW-1185">Reference proteome</keyword>
<keyword evidence="3" id="KW-0255">Endonuclease</keyword>
<evidence type="ECO:0000256" key="1">
    <source>
        <dbReference type="ARBA" id="ARBA00001968"/>
    </source>
</evidence>
<comment type="cofactor">
    <cofactor evidence="1">
        <name>a divalent metal cation</name>
        <dbReference type="ChEBI" id="CHEBI:60240"/>
    </cofactor>
</comment>
<dbReference type="PANTHER" id="PTHR30636:SF3">
    <property type="entry name" value="UPF0701 PROTEIN YICC"/>
    <property type="match status" value="1"/>
</dbReference>
<sequence>MTAFADGEIGVDNLTILCELRSVNHRYSDVSVKLPERLRFAEADVRRLVADKLKRGKIECNLSYKKQPGSQSFNIHAETLQKLLAATAEIESRMTNPHAFSALDVLLFPGVQQESETDKEALQEKIICLLNATLDKLLETRAREGAQLAILLTDRCEKIGQLVEAAHRRMPEVLNNLRTKLIARVSELVSEPNHDRLEQELVLLAQKLDVAEELDRLQTHVAEVLRALKQKEPIGRRLDFLMQEMNREANTLGSKSADREMTQISIDLKVLIEQMREQIQNIE</sequence>
<feature type="domain" description="Endoribonuclease YicC-like N-terminal" evidence="6">
    <location>
        <begin position="1"/>
        <end position="149"/>
    </location>
</feature>
<gene>
    <name evidence="8" type="ORF">NP590_15810</name>
</gene>
<dbReference type="PANTHER" id="PTHR30636">
    <property type="entry name" value="UPF0701 PROTEIN YICC"/>
    <property type="match status" value="1"/>
</dbReference>
<dbReference type="InterPro" id="IPR013551">
    <property type="entry name" value="YicC-like_C"/>
</dbReference>
<feature type="domain" description="Endoribonuclease YicC-like C-terminal" evidence="7">
    <location>
        <begin position="168"/>
        <end position="283"/>
    </location>
</feature>
<dbReference type="InterPro" id="IPR013527">
    <property type="entry name" value="YicC-like_N"/>
</dbReference>
<evidence type="ECO:0000256" key="3">
    <source>
        <dbReference type="ARBA" id="ARBA00022759"/>
    </source>
</evidence>
<comment type="caution">
    <text evidence="8">The sequence shown here is derived from an EMBL/GenBank/DDBJ whole genome shotgun (WGS) entry which is preliminary data.</text>
</comment>
<dbReference type="Pfam" id="PF03755">
    <property type="entry name" value="YicC-like_N"/>
    <property type="match status" value="1"/>
</dbReference>
<evidence type="ECO:0000256" key="2">
    <source>
        <dbReference type="ARBA" id="ARBA00022722"/>
    </source>
</evidence>
<dbReference type="Pfam" id="PF08340">
    <property type="entry name" value="YicC-like_C"/>
    <property type="match status" value="1"/>
</dbReference>
<dbReference type="NCBIfam" id="TIGR00255">
    <property type="entry name" value="YicC/YloC family endoribonuclease"/>
    <property type="match status" value="1"/>
</dbReference>
<keyword evidence="4" id="KW-0378">Hydrolase</keyword>
<dbReference type="EMBL" id="JANIBJ010000033">
    <property type="protein sequence ID" value="MCQ8105577.1"/>
    <property type="molecule type" value="Genomic_DNA"/>
</dbReference>
<evidence type="ECO:0000313" key="9">
    <source>
        <dbReference type="Proteomes" id="UP001524499"/>
    </source>
</evidence>
<reference evidence="8 9" key="1">
    <citation type="submission" date="2022-07" db="EMBL/GenBank/DDBJ databases">
        <title>Methylomonas rivi sp. nov., Methylomonas rosea sp. nov., Methylomonas aureus sp. nov. and Methylomonas subterranea sp. nov., four novel methanotrophs isolated from a freshwater creek and the deep terrestrial subsurface.</title>
        <authorList>
            <person name="Abin C."/>
            <person name="Sankaranarayanan K."/>
            <person name="Garner C."/>
            <person name="Sindelar R."/>
            <person name="Kotary K."/>
            <person name="Garner R."/>
            <person name="Barclay S."/>
            <person name="Lawson P."/>
            <person name="Krumholz L."/>
        </authorList>
    </citation>
    <scope>NUCLEOTIDE SEQUENCE [LARGE SCALE GENOMIC DNA]</scope>
    <source>
        <strain evidence="8 9">SURF-2</strain>
    </source>
</reference>
<keyword evidence="2" id="KW-0540">Nuclease</keyword>
<evidence type="ECO:0000259" key="7">
    <source>
        <dbReference type="Pfam" id="PF08340"/>
    </source>
</evidence>
<proteinExistence type="inferred from homology"/>
<evidence type="ECO:0000259" key="6">
    <source>
        <dbReference type="Pfam" id="PF03755"/>
    </source>
</evidence>
<evidence type="ECO:0000256" key="4">
    <source>
        <dbReference type="ARBA" id="ARBA00022801"/>
    </source>
</evidence>
<dbReference type="Proteomes" id="UP001524499">
    <property type="component" value="Unassembled WGS sequence"/>
</dbReference>
<name>A0ABT1TJC8_9GAMM</name>